<dbReference type="EMBL" id="UYRT01095533">
    <property type="protein sequence ID" value="VDN40303.1"/>
    <property type="molecule type" value="Genomic_DNA"/>
</dbReference>
<name>A0A183ENT1_9BILA</name>
<reference evidence="2 3" key="2">
    <citation type="submission" date="2018-11" db="EMBL/GenBank/DDBJ databases">
        <authorList>
            <consortium name="Pathogen Informatics"/>
        </authorList>
    </citation>
    <scope>NUCLEOTIDE SEQUENCE [LARGE SCALE GENOMIC DNA]</scope>
</reference>
<protein>
    <submittedName>
        <fullName evidence="2 4">Uncharacterized protein</fullName>
    </submittedName>
</protein>
<dbReference type="OrthoDB" id="407674at2759"/>
<sequence length="118" mass="13689">MDEHGTLRPVLLNSAITGKQKQQREHQHHHRSTAIVDKGEDAPEELQQACANDSFILETILKKYNRHKIPGDSVSVQVEVWVQEITTISDITSDFQVLYFLPNIFLLEFHRRLRRAKS</sequence>
<reference evidence="4" key="1">
    <citation type="submission" date="2016-06" db="UniProtKB">
        <authorList>
            <consortium name="WormBaseParasite"/>
        </authorList>
    </citation>
    <scope>IDENTIFICATION</scope>
</reference>
<proteinExistence type="predicted"/>
<evidence type="ECO:0000313" key="2">
    <source>
        <dbReference type="EMBL" id="VDN40303.1"/>
    </source>
</evidence>
<evidence type="ECO:0000256" key="1">
    <source>
        <dbReference type="SAM" id="MobiDB-lite"/>
    </source>
</evidence>
<evidence type="ECO:0000313" key="4">
    <source>
        <dbReference type="WBParaSite" id="GPUH_0002264901-mRNA-1"/>
    </source>
</evidence>
<dbReference type="Proteomes" id="UP000271098">
    <property type="component" value="Unassembled WGS sequence"/>
</dbReference>
<accession>A0A183ENT1</accession>
<gene>
    <name evidence="2" type="ORF">GPUH_LOCUS22621</name>
</gene>
<feature type="region of interest" description="Disordered" evidence="1">
    <location>
        <begin position="14"/>
        <end position="39"/>
    </location>
</feature>
<dbReference type="AlphaFoldDB" id="A0A183ENT1"/>
<dbReference type="WBParaSite" id="GPUH_0002264901-mRNA-1">
    <property type="protein sequence ID" value="GPUH_0002264901-mRNA-1"/>
    <property type="gene ID" value="GPUH_0002264901"/>
</dbReference>
<keyword evidence="3" id="KW-1185">Reference proteome</keyword>
<organism evidence="4">
    <name type="scientific">Gongylonema pulchrum</name>
    <dbReference type="NCBI Taxonomy" id="637853"/>
    <lineage>
        <taxon>Eukaryota</taxon>
        <taxon>Metazoa</taxon>
        <taxon>Ecdysozoa</taxon>
        <taxon>Nematoda</taxon>
        <taxon>Chromadorea</taxon>
        <taxon>Rhabditida</taxon>
        <taxon>Spirurina</taxon>
        <taxon>Spiruromorpha</taxon>
        <taxon>Spiruroidea</taxon>
        <taxon>Gongylonematidae</taxon>
        <taxon>Gongylonema</taxon>
    </lineage>
</organism>
<evidence type="ECO:0000313" key="3">
    <source>
        <dbReference type="Proteomes" id="UP000271098"/>
    </source>
</evidence>